<organism evidence="1">
    <name type="scientific">marine metagenome</name>
    <dbReference type="NCBI Taxonomy" id="408172"/>
    <lineage>
        <taxon>unclassified sequences</taxon>
        <taxon>metagenomes</taxon>
        <taxon>ecological metagenomes</taxon>
    </lineage>
</organism>
<protein>
    <submittedName>
        <fullName evidence="1">Uncharacterized protein</fullName>
    </submittedName>
</protein>
<accession>A0A383EI56</accession>
<proteinExistence type="predicted"/>
<evidence type="ECO:0000313" key="1">
    <source>
        <dbReference type="EMBL" id="SVE56431.1"/>
    </source>
</evidence>
<gene>
    <name evidence="1" type="ORF">METZ01_LOCUS509285</name>
</gene>
<feature type="non-terminal residue" evidence="1">
    <location>
        <position position="30"/>
    </location>
</feature>
<dbReference type="AlphaFoldDB" id="A0A383EI56"/>
<dbReference type="EMBL" id="UINC01226091">
    <property type="protein sequence ID" value="SVE56431.1"/>
    <property type="molecule type" value="Genomic_DNA"/>
</dbReference>
<feature type="non-terminal residue" evidence="1">
    <location>
        <position position="1"/>
    </location>
</feature>
<reference evidence="1" key="1">
    <citation type="submission" date="2018-05" db="EMBL/GenBank/DDBJ databases">
        <authorList>
            <person name="Lanie J.A."/>
            <person name="Ng W.-L."/>
            <person name="Kazmierczak K.M."/>
            <person name="Andrzejewski T.M."/>
            <person name="Davidsen T.M."/>
            <person name="Wayne K.J."/>
            <person name="Tettelin H."/>
            <person name="Glass J.I."/>
            <person name="Rusch D."/>
            <person name="Podicherti R."/>
            <person name="Tsui H.-C.T."/>
            <person name="Winkler M.E."/>
        </authorList>
    </citation>
    <scope>NUCLEOTIDE SEQUENCE</scope>
</reference>
<name>A0A383EI56_9ZZZZ</name>
<sequence>HWIQYPCHFILQLPLYCMLSQILIHRRKHY</sequence>